<evidence type="ECO:0000313" key="3">
    <source>
        <dbReference type="Proteomes" id="UP001319883"/>
    </source>
</evidence>
<dbReference type="EMBL" id="JAGXFD010000001">
    <property type="protein sequence ID" value="MBZ9567201.1"/>
    <property type="molecule type" value="Genomic_DNA"/>
</dbReference>
<dbReference type="InterPro" id="IPR052894">
    <property type="entry name" value="AsmA-related"/>
</dbReference>
<dbReference type="PANTHER" id="PTHR30441:SF4">
    <property type="entry name" value="PROTEIN ASMA"/>
    <property type="match status" value="1"/>
</dbReference>
<organism evidence="2 3">
    <name type="scientific">Modicisalibacter tunisiensis</name>
    <dbReference type="NCBI Taxonomy" id="390637"/>
    <lineage>
        <taxon>Bacteria</taxon>
        <taxon>Pseudomonadati</taxon>
        <taxon>Pseudomonadota</taxon>
        <taxon>Gammaproteobacteria</taxon>
        <taxon>Oceanospirillales</taxon>
        <taxon>Halomonadaceae</taxon>
        <taxon>Modicisalibacter</taxon>
    </lineage>
</organism>
<feature type="domain" description="AsmA" evidence="1">
    <location>
        <begin position="1"/>
        <end position="655"/>
    </location>
</feature>
<dbReference type="Proteomes" id="UP001319883">
    <property type="component" value="Unassembled WGS sequence"/>
</dbReference>
<dbReference type="Pfam" id="PF05170">
    <property type="entry name" value="AsmA"/>
    <property type="match status" value="1"/>
</dbReference>
<dbReference type="PANTHER" id="PTHR30441">
    <property type="entry name" value="DUF748 DOMAIN-CONTAINING PROTEIN"/>
    <property type="match status" value="1"/>
</dbReference>
<evidence type="ECO:0000313" key="2">
    <source>
        <dbReference type="EMBL" id="MBZ9567201.1"/>
    </source>
</evidence>
<comment type="caution">
    <text evidence="2">The sequence shown here is derived from an EMBL/GenBank/DDBJ whole genome shotgun (WGS) entry which is preliminary data.</text>
</comment>
<dbReference type="RefSeq" id="WP_224420507.1">
    <property type="nucleotide sequence ID" value="NZ_JAGXFD010000001.1"/>
</dbReference>
<reference evidence="2 3" key="1">
    <citation type="submission" date="2021-05" db="EMBL/GenBank/DDBJ databases">
        <title>Petroleum and Energy Research Collection (APPE): ex situ preservation of microbial diversity associated with the oil industry and exploitation of its biotechnological potential.</title>
        <authorList>
            <person name="Paixao C.T.M."/>
            <person name="Gomes M.B."/>
            <person name="Oliveira V.M."/>
        </authorList>
    </citation>
    <scope>NUCLEOTIDE SEQUENCE [LARGE SCALE GENOMIC DNA]</scope>
    <source>
        <strain evidence="2 3">LIT2</strain>
    </source>
</reference>
<dbReference type="InterPro" id="IPR007844">
    <property type="entry name" value="AsmA"/>
</dbReference>
<accession>A0ABS7WZA6</accession>
<sequence length="773" mass="82779">MKRLVRILLAAVGVLGLVVVAAVVYVTTFFDPNELKPRLVEAVHEQTGLDLALDGPLNWSFYPRIGVSVEDARAWLPDQQRDDEAFAAIDRGEVSLAFAPLLSGEIAIDGLTLNGLRLSLERDAQGHGNWEQLLERFGDAEGQPRKALAPASSGPAMQGAGAPSVALDIASIAVRDGQVHYLDRRSGLDVTVRDFALDASDVNPASAFPLQASFVVDGTQPAVRSQVKLKSKARLGLQDGRYVLEGLALQTTTDLPAYPDRQQTLDLDADSLIADTRQGRYRLDGAEVDASLAHPALGESPLSLKATFAAEADTDAATARLNDLAVSGDDGLELNGNLAVSRLDTTPRYTGKIELAPLSLRPWLTRMGLPPATADDKALSKVALNSPIQGDMQQATLTSLKLVVDDTTFTGSLGAGLDGQSLTADLQGGALDLDRYLPPTEATPGKQADTAALLNALGVAPAYAATEAAQGADLVPVDTLRTLAVDGKLSLDSLVVKGMTLEQPSLALHGRDGQFTLQRLDARLYDGTLHAEAGLDVRRTPIHWRFSDALDGVQLVPLVEDYSGKPSPLRGRLNVSGNFTSRTNRADTLLRNLNGKADFRVVDGAVFNVNVSKELCTAVAALEGEATQRDWSPDTRFDQLKGSARVVDGVVHNDDLLITLPGIEMTGKGRVNLPTQRFDYDARARFVDTADAACKVNPRLEKVPLPVHCEGELSGEPGQWCAFDRQAFQKALTSLAKDEAKKKAVDKLNEKLDEKLGGKSSEELRNAIRGLLK</sequence>
<protein>
    <submittedName>
        <fullName evidence="2">AsmA family protein</fullName>
    </submittedName>
</protein>
<evidence type="ECO:0000259" key="1">
    <source>
        <dbReference type="Pfam" id="PF05170"/>
    </source>
</evidence>
<gene>
    <name evidence="2" type="ORF">KGQ91_05815</name>
</gene>
<keyword evidence="3" id="KW-1185">Reference proteome</keyword>
<name>A0ABS7WZA6_9GAMM</name>
<proteinExistence type="predicted"/>